<dbReference type="Proteomes" id="UP000735302">
    <property type="component" value="Unassembled WGS sequence"/>
</dbReference>
<organism evidence="1 2">
    <name type="scientific">Plakobranchus ocellatus</name>
    <dbReference type="NCBI Taxonomy" id="259542"/>
    <lineage>
        <taxon>Eukaryota</taxon>
        <taxon>Metazoa</taxon>
        <taxon>Spiralia</taxon>
        <taxon>Lophotrochozoa</taxon>
        <taxon>Mollusca</taxon>
        <taxon>Gastropoda</taxon>
        <taxon>Heterobranchia</taxon>
        <taxon>Euthyneura</taxon>
        <taxon>Panpulmonata</taxon>
        <taxon>Sacoglossa</taxon>
        <taxon>Placobranchoidea</taxon>
        <taxon>Plakobranchidae</taxon>
        <taxon>Plakobranchus</taxon>
    </lineage>
</organism>
<comment type="caution">
    <text evidence="1">The sequence shown here is derived from an EMBL/GenBank/DDBJ whole genome shotgun (WGS) entry which is preliminary data.</text>
</comment>
<accession>A0AAV4DHT7</accession>
<dbReference type="EMBL" id="BLXT01007882">
    <property type="protein sequence ID" value="GFO43426.1"/>
    <property type="molecule type" value="Genomic_DNA"/>
</dbReference>
<evidence type="ECO:0000313" key="2">
    <source>
        <dbReference type="Proteomes" id="UP000735302"/>
    </source>
</evidence>
<sequence length="210" mass="24208">MFCIARGDRLRFSASSVADYETPLAIETGCTKKFNPAVVDQQAAVLRGWDFGAAIEDIFQKADITHGIAVACDGEVLTNLRFADDDRITSRMEEQLNTLNAESKEVELIMHTGKTKHMTNYVGKQQNKNRKQYIFFFKWKATSTWERKEELNGRNKEIFLDENIPLSLITQVLCPVHSINHDLWMQKLVPHKDCRKQMKCHPSNNKKKTF</sequence>
<evidence type="ECO:0000313" key="1">
    <source>
        <dbReference type="EMBL" id="GFO43426.1"/>
    </source>
</evidence>
<gene>
    <name evidence="1" type="ORF">PoB_006993100</name>
</gene>
<keyword evidence="2" id="KW-1185">Reference proteome</keyword>
<name>A0AAV4DHT7_9GAST</name>
<proteinExistence type="predicted"/>
<protein>
    <submittedName>
        <fullName evidence="1">Uncharacterized protein</fullName>
    </submittedName>
</protein>
<reference evidence="1 2" key="1">
    <citation type="journal article" date="2021" name="Elife">
        <title>Chloroplast acquisition without the gene transfer in kleptoplastic sea slugs, Plakobranchus ocellatus.</title>
        <authorList>
            <person name="Maeda T."/>
            <person name="Takahashi S."/>
            <person name="Yoshida T."/>
            <person name="Shimamura S."/>
            <person name="Takaki Y."/>
            <person name="Nagai Y."/>
            <person name="Toyoda A."/>
            <person name="Suzuki Y."/>
            <person name="Arimoto A."/>
            <person name="Ishii H."/>
            <person name="Satoh N."/>
            <person name="Nishiyama T."/>
            <person name="Hasebe M."/>
            <person name="Maruyama T."/>
            <person name="Minagawa J."/>
            <person name="Obokata J."/>
            <person name="Shigenobu S."/>
        </authorList>
    </citation>
    <scope>NUCLEOTIDE SEQUENCE [LARGE SCALE GENOMIC DNA]</scope>
</reference>
<dbReference type="AlphaFoldDB" id="A0AAV4DHT7"/>